<feature type="domain" description="DNA helicase Pif1-like 2B" evidence="4">
    <location>
        <begin position="655"/>
        <end position="700"/>
    </location>
</feature>
<reference evidence="5" key="1">
    <citation type="submission" date="2023-10" db="EMBL/GenBank/DDBJ databases">
        <authorList>
            <person name="Chen Y."/>
            <person name="Shah S."/>
            <person name="Dougan E. K."/>
            <person name="Thang M."/>
            <person name="Chan C."/>
        </authorList>
    </citation>
    <scope>NUCLEOTIDE SEQUENCE [LARGE SCALE GENOMIC DNA]</scope>
</reference>
<feature type="compositionally biased region" description="Basic and acidic residues" evidence="2">
    <location>
        <begin position="738"/>
        <end position="749"/>
    </location>
</feature>
<dbReference type="Proteomes" id="UP001189429">
    <property type="component" value="Unassembled WGS sequence"/>
</dbReference>
<evidence type="ECO:0000259" key="4">
    <source>
        <dbReference type="Pfam" id="PF21530"/>
    </source>
</evidence>
<dbReference type="Pfam" id="PF05970">
    <property type="entry name" value="PIF1"/>
    <property type="match status" value="1"/>
</dbReference>
<evidence type="ECO:0000256" key="1">
    <source>
        <dbReference type="RuleBase" id="RU363044"/>
    </source>
</evidence>
<protein>
    <recommendedName>
        <fullName evidence="1">ATP-dependent DNA helicase</fullName>
        <ecNumber evidence="1">5.6.2.3</ecNumber>
    </recommendedName>
</protein>
<keyword evidence="1" id="KW-0233">DNA recombination</keyword>
<comment type="cofactor">
    <cofactor evidence="1">
        <name>Mg(2+)</name>
        <dbReference type="ChEBI" id="CHEBI:18420"/>
    </cofactor>
</comment>
<keyword evidence="1" id="KW-0378">Hydrolase</keyword>
<proteinExistence type="inferred from homology"/>
<evidence type="ECO:0000256" key="2">
    <source>
        <dbReference type="SAM" id="MobiDB-lite"/>
    </source>
</evidence>
<keyword evidence="1" id="KW-0547">Nucleotide-binding</keyword>
<accession>A0ABN9S9Q3</accession>
<comment type="similarity">
    <text evidence="1">Belongs to the helicase family.</text>
</comment>
<comment type="catalytic activity">
    <reaction evidence="1">
        <text>ATP + H2O = ADP + phosphate + H(+)</text>
        <dbReference type="Rhea" id="RHEA:13065"/>
        <dbReference type="ChEBI" id="CHEBI:15377"/>
        <dbReference type="ChEBI" id="CHEBI:15378"/>
        <dbReference type="ChEBI" id="CHEBI:30616"/>
        <dbReference type="ChEBI" id="CHEBI:43474"/>
        <dbReference type="ChEBI" id="CHEBI:456216"/>
        <dbReference type="EC" id="5.6.2.3"/>
    </reaction>
</comment>
<keyword evidence="1" id="KW-0227">DNA damage</keyword>
<keyword evidence="1" id="KW-0067">ATP-binding</keyword>
<dbReference type="EC" id="5.6.2.3" evidence="1"/>
<dbReference type="Gene3D" id="3.40.50.300">
    <property type="entry name" value="P-loop containing nucleotide triphosphate hydrolases"/>
    <property type="match status" value="1"/>
</dbReference>
<evidence type="ECO:0000313" key="6">
    <source>
        <dbReference type="Proteomes" id="UP001189429"/>
    </source>
</evidence>
<feature type="non-terminal residue" evidence="5">
    <location>
        <position position="984"/>
    </location>
</feature>
<dbReference type="PANTHER" id="PTHR10492:SF57">
    <property type="entry name" value="ATP-DEPENDENT DNA HELICASE"/>
    <property type="match status" value="1"/>
</dbReference>
<keyword evidence="1" id="KW-0234">DNA repair</keyword>
<name>A0ABN9S9Q3_9DINO</name>
<dbReference type="SUPFAM" id="SSF52540">
    <property type="entry name" value="P-loop containing nucleoside triphosphate hydrolases"/>
    <property type="match status" value="1"/>
</dbReference>
<evidence type="ECO:0000259" key="3">
    <source>
        <dbReference type="Pfam" id="PF05970"/>
    </source>
</evidence>
<keyword evidence="1" id="KW-0347">Helicase</keyword>
<dbReference type="Pfam" id="PF21530">
    <property type="entry name" value="Pif1_2B_dom"/>
    <property type="match status" value="1"/>
</dbReference>
<dbReference type="InterPro" id="IPR049163">
    <property type="entry name" value="Pif1-like_2B_dom"/>
</dbReference>
<evidence type="ECO:0000313" key="5">
    <source>
        <dbReference type="EMBL" id="CAK0828633.1"/>
    </source>
</evidence>
<dbReference type="InterPro" id="IPR027417">
    <property type="entry name" value="P-loop_NTPase"/>
</dbReference>
<feature type="domain" description="DNA helicase Pif1-like DEAD-box helicase" evidence="3">
    <location>
        <begin position="382"/>
        <end position="546"/>
    </location>
</feature>
<feature type="region of interest" description="Disordered" evidence="2">
    <location>
        <begin position="721"/>
        <end position="847"/>
    </location>
</feature>
<organism evidence="5 6">
    <name type="scientific">Prorocentrum cordatum</name>
    <dbReference type="NCBI Taxonomy" id="2364126"/>
    <lineage>
        <taxon>Eukaryota</taxon>
        <taxon>Sar</taxon>
        <taxon>Alveolata</taxon>
        <taxon>Dinophyceae</taxon>
        <taxon>Prorocentrales</taxon>
        <taxon>Prorocentraceae</taxon>
        <taxon>Prorocentrum</taxon>
    </lineage>
</organism>
<keyword evidence="6" id="KW-1185">Reference proteome</keyword>
<comment type="caution">
    <text evidence="5">The sequence shown here is derived from an EMBL/GenBank/DDBJ whole genome shotgun (WGS) entry which is preliminary data.</text>
</comment>
<sequence length="984" mass="107359">MNVQGYPLYRRRAPSGTAVKNGHVIDARDVVPYSPVLSRKLGCHLNIEHCASLKSVKYLYKYIHKGHDRAVLSVQADEVQKYIDTRYVGPSESTWRLLTFPLQGKSHTVQHLAVHLPGLHRLHFHAGGEAQALGGGKHTTLTAWFELNSAPPDGRVPAPQDLLYVDVPRYFTWDRGSTKWKRRSGKTPSADVLGRLHTSTPAEGQRWYLYLLLLHVRGAASWGDFAPRIEGVPEDARAHDFRAACQARGLAETDDEYTTALEEAARIKGAQGLRSLFAVILLHCNVGAPRDLYDKFATDLADDYTRDHDAATAANHALVHLQTLLAQGGKTLEHFNLPSPPASLAPEKVQRDLLREQAYDRCACAQRASEARPQMNAGQAVLDLARGKGDVALACAWSGIAALLLEGGRACHSRFGLPVPLPTEDVQSNIAAASARAEVLRRAAVLVWDEAPMAPREALQCVDDLLRDLMDSDAPFGGKILLMGGDFRQVLPVMPKASRDEIISHSLQYHLLWTSGYVQVHSLTVNMRARRDAAWQEFLLRVGNGTEPTCPDIGPQSLRLPDDIAMASDTPPTELCKAVFPDLVARSASCARPDPRGTAWTYFCDRAVLTPTNASADELNDSLLELFDQSRVRSYFSVDCIHASDPAETALWPTDFLNSLQPNGMPPHELRLAPGCLIMVLRNLNAEDGLVNGVRAVVVEMQGRVLDVLLVSGSHAGAGDTMDAGWADTPAGHLRAHTGNEHDTDDIAEHGPAPPQDVDGNARIRQPTALASDPKSADKTGVARAPTTTRDAPMSPPRLPAPTDGDQPVRPSQSTPQSHAPPTPRWQMHFDTDLPQPTPLAPYSTAPPWYNSPATGAITSTRKQTGSTCGLHAFNHAAVSCTMRSRSMPFAPASRRYFEQTALSVRTGDRRGNLMDPLGSNYDFAVLHSNFANVDLALLPISPAEIQERLQDPFTDFSSPEAAFQIGAYLFRTPTSGGHWLVVQ</sequence>
<dbReference type="InterPro" id="IPR010285">
    <property type="entry name" value="DNA_helicase_pif1-like_DEAD"/>
</dbReference>
<gene>
    <name evidence="5" type="ORF">PCOR1329_LOCUS27813</name>
</gene>
<dbReference type="EMBL" id="CAUYUJ010010125">
    <property type="protein sequence ID" value="CAK0828633.1"/>
    <property type="molecule type" value="Genomic_DNA"/>
</dbReference>
<dbReference type="PANTHER" id="PTHR10492">
    <property type="match status" value="1"/>
</dbReference>